<evidence type="ECO:0000256" key="2">
    <source>
        <dbReference type="ARBA" id="ARBA00022741"/>
    </source>
</evidence>
<evidence type="ECO:0000313" key="5">
    <source>
        <dbReference type="Proteomes" id="UP000077684"/>
    </source>
</evidence>
<dbReference type="Gene3D" id="3.30.420.40">
    <property type="match status" value="1"/>
</dbReference>
<reference evidence="4" key="2">
    <citation type="journal article" date="2019" name="IMA Fungus">
        <title>Genome sequencing and comparison of five Tilletia species to identify candidate genes for the detection of regulated species infecting wheat.</title>
        <authorList>
            <person name="Nguyen H.D.T."/>
            <person name="Sultana T."/>
            <person name="Kesanakurti P."/>
            <person name="Hambleton S."/>
        </authorList>
    </citation>
    <scope>NUCLEOTIDE SEQUENCE</scope>
    <source>
        <strain evidence="4">DAOMC 236426</strain>
    </source>
</reference>
<proteinExistence type="inferred from homology"/>
<comment type="similarity">
    <text evidence="1">Belongs to the heat shock protein 70 family.</text>
</comment>
<dbReference type="GO" id="GO:0005524">
    <property type="term" value="F:ATP binding"/>
    <property type="evidence" value="ECO:0007669"/>
    <property type="project" value="UniProtKB-KW"/>
</dbReference>
<reference evidence="4" key="1">
    <citation type="submission" date="2016-04" db="EMBL/GenBank/DDBJ databases">
        <authorList>
            <person name="Nguyen H.D."/>
            <person name="Samba Siva P."/>
            <person name="Cullis J."/>
            <person name="Levesque C.A."/>
            <person name="Hambleton S."/>
        </authorList>
    </citation>
    <scope>NUCLEOTIDE SEQUENCE</scope>
    <source>
        <strain evidence="4">DAOMC 236426</strain>
    </source>
</reference>
<dbReference type="InterPro" id="IPR043129">
    <property type="entry name" value="ATPase_NBD"/>
</dbReference>
<gene>
    <name evidence="4" type="ORF">A4X06_0g5423</name>
</gene>
<dbReference type="FunFam" id="3.30.420.40:FF:000028">
    <property type="entry name" value="heat shock 70 kDa protein-like"/>
    <property type="match status" value="1"/>
</dbReference>
<keyword evidence="3" id="KW-0067">ATP-binding</keyword>
<protein>
    <submittedName>
        <fullName evidence="4">Uncharacterized protein</fullName>
    </submittedName>
</protein>
<sequence length="125" mass="13410">MITESAGAVIGPNFGLSYSSIASINPHGRVDMIANEDGERQLATPIAFKEDQLYIGNQATLQFVRNAPNVIDSPRAAALQNGSALRWYIDEVRVPLPSAPFCGGARQGVLPSCTGQDPTQGRHWC</sequence>
<evidence type="ECO:0000256" key="3">
    <source>
        <dbReference type="ARBA" id="ARBA00022840"/>
    </source>
</evidence>
<dbReference type="EMBL" id="LWDE02000666">
    <property type="protein sequence ID" value="KAE8245782.1"/>
    <property type="molecule type" value="Genomic_DNA"/>
</dbReference>
<accession>A0A8X7SWA2</accession>
<evidence type="ECO:0000256" key="1">
    <source>
        <dbReference type="ARBA" id="ARBA00007381"/>
    </source>
</evidence>
<dbReference type="Pfam" id="PF00012">
    <property type="entry name" value="HSP70"/>
    <property type="match status" value="1"/>
</dbReference>
<keyword evidence="2" id="KW-0547">Nucleotide-binding</keyword>
<dbReference type="AlphaFoldDB" id="A0A8X7SWA2"/>
<evidence type="ECO:0000313" key="4">
    <source>
        <dbReference type="EMBL" id="KAE8245782.1"/>
    </source>
</evidence>
<keyword evidence="5" id="KW-1185">Reference proteome</keyword>
<name>A0A8X7SWA2_9BASI</name>
<dbReference type="GO" id="GO:0140662">
    <property type="term" value="F:ATP-dependent protein folding chaperone"/>
    <property type="evidence" value="ECO:0007669"/>
    <property type="project" value="InterPro"/>
</dbReference>
<dbReference type="InterPro" id="IPR013126">
    <property type="entry name" value="Hsp_70_fam"/>
</dbReference>
<dbReference type="SUPFAM" id="SSF53067">
    <property type="entry name" value="Actin-like ATPase domain"/>
    <property type="match status" value="1"/>
</dbReference>
<dbReference type="Proteomes" id="UP000077684">
    <property type="component" value="Unassembled WGS sequence"/>
</dbReference>
<comment type="caution">
    <text evidence="4">The sequence shown here is derived from an EMBL/GenBank/DDBJ whole genome shotgun (WGS) entry which is preliminary data.</text>
</comment>
<organism evidence="4 5">
    <name type="scientific">Tilletia controversa</name>
    <name type="common">dwarf bunt fungus</name>
    <dbReference type="NCBI Taxonomy" id="13291"/>
    <lineage>
        <taxon>Eukaryota</taxon>
        <taxon>Fungi</taxon>
        <taxon>Dikarya</taxon>
        <taxon>Basidiomycota</taxon>
        <taxon>Ustilaginomycotina</taxon>
        <taxon>Exobasidiomycetes</taxon>
        <taxon>Tilletiales</taxon>
        <taxon>Tilletiaceae</taxon>
        <taxon>Tilletia</taxon>
    </lineage>
</organism>